<dbReference type="PATRIC" id="fig|1684.5.peg.1643"/>
<gene>
    <name evidence="11" type="ORF">JF70_15620</name>
</gene>
<evidence type="ECO:0000259" key="10">
    <source>
        <dbReference type="PROSITE" id="PS50893"/>
    </source>
</evidence>
<evidence type="ECO:0000256" key="3">
    <source>
        <dbReference type="ARBA" id="ARBA00022475"/>
    </source>
</evidence>
<dbReference type="InterPro" id="IPR003593">
    <property type="entry name" value="AAA+_ATPase"/>
</dbReference>
<dbReference type="InterPro" id="IPR027417">
    <property type="entry name" value="P-loop_NTPase"/>
</dbReference>
<dbReference type="InterPro" id="IPR017871">
    <property type="entry name" value="ABC_transporter-like_CS"/>
</dbReference>
<dbReference type="InterPro" id="IPR003439">
    <property type="entry name" value="ABC_transporter-like_ATP-bd"/>
</dbReference>
<dbReference type="CDD" id="cd03214">
    <property type="entry name" value="ABC_Iron-Siderophores_B12_Hemin"/>
    <property type="match status" value="1"/>
</dbReference>
<keyword evidence="5" id="KW-0547">Nucleotide-binding</keyword>
<dbReference type="PROSITE" id="PS50893">
    <property type="entry name" value="ABC_TRANSPORTER_2"/>
    <property type="match status" value="1"/>
</dbReference>
<evidence type="ECO:0000256" key="9">
    <source>
        <dbReference type="ARBA" id="ARBA00023136"/>
    </source>
</evidence>
<keyword evidence="3" id="KW-1003">Cell membrane</keyword>
<keyword evidence="9" id="KW-0472">Membrane</keyword>
<sequence>MTSPPTGDSWSIAHRLTASHLRLTYGGRTVIEDLSLDIPPHTMGSIIGPNGCGKSTFLKAMARILKPASGAVMLDGEPITSMPTRKVATILGLLPQNPSAPAGIAIADLVARGRYPHHHFVERWTTKDEKAVERALALTGLTDMAGCPIDRLSGGQRQRAWIALTLAQQTDILLLDEPTTYLDIAYQLEVLDLLSTLNRQEGVTVVMVLHDLNMAARYSDWILAIKDGRRVALGAPDEVMTENLVSEVFDIASTVVTDGPTGAPLMTPAPLHSLEAHSGGDRNVHVHWDDSTGRHRTIR</sequence>
<dbReference type="InterPro" id="IPR051535">
    <property type="entry name" value="Siderophore_ABC-ATPase"/>
</dbReference>
<dbReference type="PANTHER" id="PTHR42771">
    <property type="entry name" value="IRON(3+)-HYDROXAMATE IMPORT ATP-BINDING PROTEIN FHUC"/>
    <property type="match status" value="1"/>
</dbReference>
<evidence type="ECO:0000256" key="8">
    <source>
        <dbReference type="ARBA" id="ARBA00023065"/>
    </source>
</evidence>
<dbReference type="GO" id="GO:0006826">
    <property type="term" value="P:iron ion transport"/>
    <property type="evidence" value="ECO:0007669"/>
    <property type="project" value="UniProtKB-KW"/>
</dbReference>
<comment type="subcellular location">
    <subcellularLocation>
        <location evidence="1">Cell membrane</location>
        <topology evidence="1">Peripheral membrane protein</topology>
    </subcellularLocation>
</comment>
<keyword evidence="2" id="KW-0813">Transport</keyword>
<keyword evidence="12" id="KW-1185">Reference proteome</keyword>
<evidence type="ECO:0000313" key="12">
    <source>
        <dbReference type="Proteomes" id="UP000033567"/>
    </source>
</evidence>
<comment type="caution">
    <text evidence="11">The sequence shown here is derived from an EMBL/GenBank/DDBJ whole genome shotgun (WGS) entry which is preliminary data.</text>
</comment>
<name>A0A0F4KWQ7_9BIFI</name>
<reference evidence="11 12" key="1">
    <citation type="submission" date="2014-12" db="EMBL/GenBank/DDBJ databases">
        <title>Comparative genomics of the lactic acid bacteria isolated from the honey bee gut.</title>
        <authorList>
            <person name="Ellegaard K.M."/>
            <person name="Tamarit D."/>
            <person name="Javelind E."/>
            <person name="Olofsson T."/>
            <person name="Andersson S.G."/>
            <person name="Vasquez A."/>
        </authorList>
    </citation>
    <scope>NUCLEOTIDE SEQUENCE [LARGE SCALE GENOMIC DNA]</scope>
    <source>
        <strain evidence="11 12">Bin7</strain>
    </source>
</reference>
<accession>A0A0F4KWQ7</accession>
<evidence type="ECO:0000256" key="2">
    <source>
        <dbReference type="ARBA" id="ARBA00022448"/>
    </source>
</evidence>
<dbReference type="GO" id="GO:0005886">
    <property type="term" value="C:plasma membrane"/>
    <property type="evidence" value="ECO:0007669"/>
    <property type="project" value="UniProtKB-SubCell"/>
</dbReference>
<organism evidence="11 12">
    <name type="scientific">Bifidobacterium mellis</name>
    <dbReference type="NCBI Taxonomy" id="1293823"/>
    <lineage>
        <taxon>Bacteria</taxon>
        <taxon>Bacillati</taxon>
        <taxon>Actinomycetota</taxon>
        <taxon>Actinomycetes</taxon>
        <taxon>Bifidobacteriales</taxon>
        <taxon>Bifidobacteriaceae</taxon>
        <taxon>Bifidobacterium</taxon>
    </lineage>
</organism>
<protein>
    <submittedName>
        <fullName evidence="11">ABC transporter, ATP binding protein, putative Coelichelin uptake porter (Iron Chelate Uptake)</fullName>
    </submittedName>
</protein>
<keyword evidence="7" id="KW-0408">Iron</keyword>
<dbReference type="Proteomes" id="UP000033567">
    <property type="component" value="Unassembled WGS sequence"/>
</dbReference>
<evidence type="ECO:0000313" key="11">
    <source>
        <dbReference type="EMBL" id="KJY50845.1"/>
    </source>
</evidence>
<dbReference type="SUPFAM" id="SSF52540">
    <property type="entry name" value="P-loop containing nucleoside triphosphate hydrolases"/>
    <property type="match status" value="1"/>
</dbReference>
<keyword evidence="8" id="KW-0406">Ion transport</keyword>
<evidence type="ECO:0000256" key="6">
    <source>
        <dbReference type="ARBA" id="ARBA00022840"/>
    </source>
</evidence>
<dbReference type="GO" id="GO:0016887">
    <property type="term" value="F:ATP hydrolysis activity"/>
    <property type="evidence" value="ECO:0007669"/>
    <property type="project" value="InterPro"/>
</dbReference>
<evidence type="ECO:0000256" key="7">
    <source>
        <dbReference type="ARBA" id="ARBA00023004"/>
    </source>
</evidence>
<feature type="domain" description="ABC transporter" evidence="10">
    <location>
        <begin position="16"/>
        <end position="252"/>
    </location>
</feature>
<dbReference type="Pfam" id="PF00005">
    <property type="entry name" value="ABC_tran"/>
    <property type="match status" value="1"/>
</dbReference>
<dbReference type="EMBL" id="JWMF01000007">
    <property type="protein sequence ID" value="KJY50845.1"/>
    <property type="molecule type" value="Genomic_DNA"/>
</dbReference>
<dbReference type="SMART" id="SM00382">
    <property type="entry name" value="AAA"/>
    <property type="match status" value="1"/>
</dbReference>
<proteinExistence type="predicted"/>
<keyword evidence="4" id="KW-0410">Iron transport</keyword>
<evidence type="ECO:0000256" key="5">
    <source>
        <dbReference type="ARBA" id="ARBA00022741"/>
    </source>
</evidence>
<evidence type="ECO:0000256" key="4">
    <source>
        <dbReference type="ARBA" id="ARBA00022496"/>
    </source>
</evidence>
<dbReference type="Gene3D" id="3.40.50.300">
    <property type="entry name" value="P-loop containing nucleotide triphosphate hydrolases"/>
    <property type="match status" value="1"/>
</dbReference>
<keyword evidence="6" id="KW-0067">ATP-binding</keyword>
<dbReference type="FunFam" id="3.40.50.300:FF:000134">
    <property type="entry name" value="Iron-enterobactin ABC transporter ATP-binding protein"/>
    <property type="match status" value="1"/>
</dbReference>
<dbReference type="PROSITE" id="PS00211">
    <property type="entry name" value="ABC_TRANSPORTER_1"/>
    <property type="match status" value="1"/>
</dbReference>
<dbReference type="RefSeq" id="WP_045935906.1">
    <property type="nucleotide sequence ID" value="NZ_KQ033885.1"/>
</dbReference>
<dbReference type="AlphaFoldDB" id="A0A0F4KWQ7"/>
<evidence type="ECO:0000256" key="1">
    <source>
        <dbReference type="ARBA" id="ARBA00004202"/>
    </source>
</evidence>
<dbReference type="PANTHER" id="PTHR42771:SF2">
    <property type="entry name" value="IRON(3+)-HYDROXAMATE IMPORT ATP-BINDING PROTEIN FHUC"/>
    <property type="match status" value="1"/>
</dbReference>
<dbReference type="GO" id="GO:0005524">
    <property type="term" value="F:ATP binding"/>
    <property type="evidence" value="ECO:0007669"/>
    <property type="project" value="UniProtKB-KW"/>
</dbReference>